<dbReference type="AlphaFoldDB" id="A0A7J7DV84"/>
<keyword evidence="3" id="KW-1185">Reference proteome</keyword>
<proteinExistence type="predicted"/>
<evidence type="ECO:0000313" key="3">
    <source>
        <dbReference type="Proteomes" id="UP000593562"/>
    </source>
</evidence>
<reference evidence="2 3" key="1">
    <citation type="journal article" date="2020" name="Nat. Commun.">
        <title>Genome of Tripterygium wilfordii and identification of cytochrome P450 involved in triptolide biosynthesis.</title>
        <authorList>
            <person name="Tu L."/>
            <person name="Su P."/>
            <person name="Zhang Z."/>
            <person name="Gao L."/>
            <person name="Wang J."/>
            <person name="Hu T."/>
            <person name="Zhou J."/>
            <person name="Zhang Y."/>
            <person name="Zhao Y."/>
            <person name="Liu Y."/>
            <person name="Song Y."/>
            <person name="Tong Y."/>
            <person name="Lu Y."/>
            <person name="Yang J."/>
            <person name="Xu C."/>
            <person name="Jia M."/>
            <person name="Peters R.J."/>
            <person name="Huang L."/>
            <person name="Gao W."/>
        </authorList>
    </citation>
    <scope>NUCLEOTIDE SEQUENCE [LARGE SCALE GENOMIC DNA]</scope>
    <source>
        <strain evidence="3">cv. XIE 37</strain>
        <tissue evidence="2">Leaf</tissue>
    </source>
</reference>
<name>A0A7J7DV84_TRIWF</name>
<evidence type="ECO:0000256" key="1">
    <source>
        <dbReference type="SAM" id="MobiDB-lite"/>
    </source>
</evidence>
<evidence type="ECO:0000313" key="2">
    <source>
        <dbReference type="EMBL" id="KAF5750026.1"/>
    </source>
</evidence>
<dbReference type="InParanoid" id="A0A7J7DV84"/>
<feature type="compositionally biased region" description="Basic and acidic residues" evidence="1">
    <location>
        <begin position="40"/>
        <end position="53"/>
    </location>
</feature>
<sequence>MASQLLHVYVLHAGMFYSKYGPDYRSYSSNHGGGNGFVETSREPQKIDTETIT</sequence>
<dbReference type="EMBL" id="JAAARO010000003">
    <property type="protein sequence ID" value="KAF5750026.1"/>
    <property type="molecule type" value="Genomic_DNA"/>
</dbReference>
<protein>
    <submittedName>
        <fullName evidence="2">Uncharacterized protein</fullName>
    </submittedName>
</protein>
<dbReference type="Proteomes" id="UP000593562">
    <property type="component" value="Unassembled WGS sequence"/>
</dbReference>
<comment type="caution">
    <text evidence="2">The sequence shown here is derived from an EMBL/GenBank/DDBJ whole genome shotgun (WGS) entry which is preliminary data.</text>
</comment>
<organism evidence="2 3">
    <name type="scientific">Tripterygium wilfordii</name>
    <name type="common">Thunder God vine</name>
    <dbReference type="NCBI Taxonomy" id="458696"/>
    <lineage>
        <taxon>Eukaryota</taxon>
        <taxon>Viridiplantae</taxon>
        <taxon>Streptophyta</taxon>
        <taxon>Embryophyta</taxon>
        <taxon>Tracheophyta</taxon>
        <taxon>Spermatophyta</taxon>
        <taxon>Magnoliopsida</taxon>
        <taxon>eudicotyledons</taxon>
        <taxon>Gunneridae</taxon>
        <taxon>Pentapetalae</taxon>
        <taxon>rosids</taxon>
        <taxon>fabids</taxon>
        <taxon>Celastrales</taxon>
        <taxon>Celastraceae</taxon>
        <taxon>Tripterygium</taxon>
    </lineage>
</organism>
<gene>
    <name evidence="2" type="ORF">HS088_TW03G00355</name>
</gene>
<feature type="region of interest" description="Disordered" evidence="1">
    <location>
        <begin position="31"/>
        <end position="53"/>
    </location>
</feature>
<accession>A0A7J7DV84</accession>